<organism evidence="7 8">
    <name type="scientific">Ferrimonas aestuarii</name>
    <dbReference type="NCBI Taxonomy" id="2569539"/>
    <lineage>
        <taxon>Bacteria</taxon>
        <taxon>Pseudomonadati</taxon>
        <taxon>Pseudomonadota</taxon>
        <taxon>Gammaproteobacteria</taxon>
        <taxon>Alteromonadales</taxon>
        <taxon>Ferrimonadaceae</taxon>
        <taxon>Ferrimonas</taxon>
    </lineage>
</organism>
<name>A0A4U1BQS2_9GAMM</name>
<feature type="signal peptide" evidence="3">
    <location>
        <begin position="1"/>
        <end position="24"/>
    </location>
</feature>
<reference evidence="7 8" key="1">
    <citation type="submission" date="2019-04" db="EMBL/GenBank/DDBJ databases">
        <authorList>
            <person name="Hwang J.C."/>
        </authorList>
    </citation>
    <scope>NUCLEOTIDE SEQUENCE [LARGE SCALE GENOMIC DNA]</scope>
    <source>
        <strain evidence="7 8">IMCC35002</strain>
    </source>
</reference>
<dbReference type="Pfam" id="PF25917">
    <property type="entry name" value="BSH_RND"/>
    <property type="match status" value="1"/>
</dbReference>
<feature type="chain" id="PRO_5020533379" evidence="3">
    <location>
        <begin position="25"/>
        <end position="352"/>
    </location>
</feature>
<dbReference type="Pfam" id="PF25989">
    <property type="entry name" value="YknX_C"/>
    <property type="match status" value="1"/>
</dbReference>
<dbReference type="Gene3D" id="2.40.420.20">
    <property type="match status" value="1"/>
</dbReference>
<dbReference type="NCBIfam" id="TIGR01730">
    <property type="entry name" value="RND_mfp"/>
    <property type="match status" value="1"/>
</dbReference>
<dbReference type="GO" id="GO:0015562">
    <property type="term" value="F:efflux transmembrane transporter activity"/>
    <property type="evidence" value="ECO:0007669"/>
    <property type="project" value="TreeGrafter"/>
</dbReference>
<accession>A0A4U1BQS2</accession>
<dbReference type="EMBL" id="SWCJ01000003">
    <property type="protein sequence ID" value="TKB56682.1"/>
    <property type="molecule type" value="Genomic_DNA"/>
</dbReference>
<evidence type="ECO:0000259" key="6">
    <source>
        <dbReference type="Pfam" id="PF25989"/>
    </source>
</evidence>
<dbReference type="RefSeq" id="WP_136862486.1">
    <property type="nucleotide sequence ID" value="NZ_SWCJ01000003.1"/>
</dbReference>
<feature type="domain" description="CusB-like beta-barrel" evidence="5">
    <location>
        <begin position="198"/>
        <end position="269"/>
    </location>
</feature>
<gene>
    <name evidence="7" type="ORF">FCL42_05995</name>
</gene>
<evidence type="ECO:0000256" key="2">
    <source>
        <dbReference type="SAM" id="Coils"/>
    </source>
</evidence>
<dbReference type="Gene3D" id="2.40.50.100">
    <property type="match status" value="1"/>
</dbReference>
<feature type="coiled-coil region" evidence="2">
    <location>
        <begin position="131"/>
        <end position="163"/>
    </location>
</feature>
<comment type="caution">
    <text evidence="7">The sequence shown here is derived from an EMBL/GenBank/DDBJ whole genome shotgun (WGS) entry which is preliminary data.</text>
</comment>
<evidence type="ECO:0000256" key="1">
    <source>
        <dbReference type="ARBA" id="ARBA00009477"/>
    </source>
</evidence>
<dbReference type="Pfam" id="PF25954">
    <property type="entry name" value="Beta-barrel_RND_2"/>
    <property type="match status" value="1"/>
</dbReference>
<dbReference type="AlphaFoldDB" id="A0A4U1BQS2"/>
<dbReference type="Proteomes" id="UP000305675">
    <property type="component" value="Unassembled WGS sequence"/>
</dbReference>
<dbReference type="PANTHER" id="PTHR30469">
    <property type="entry name" value="MULTIDRUG RESISTANCE PROTEIN MDTA"/>
    <property type="match status" value="1"/>
</dbReference>
<dbReference type="GO" id="GO:1990281">
    <property type="term" value="C:efflux pump complex"/>
    <property type="evidence" value="ECO:0007669"/>
    <property type="project" value="TreeGrafter"/>
</dbReference>
<dbReference type="Gene3D" id="1.10.287.470">
    <property type="entry name" value="Helix hairpin bin"/>
    <property type="match status" value="1"/>
</dbReference>
<keyword evidence="3" id="KW-0732">Signal</keyword>
<dbReference type="InterPro" id="IPR058637">
    <property type="entry name" value="YknX-like_C"/>
</dbReference>
<proteinExistence type="inferred from homology"/>
<evidence type="ECO:0000259" key="5">
    <source>
        <dbReference type="Pfam" id="PF25954"/>
    </source>
</evidence>
<dbReference type="SUPFAM" id="SSF111369">
    <property type="entry name" value="HlyD-like secretion proteins"/>
    <property type="match status" value="1"/>
</dbReference>
<dbReference type="Gene3D" id="2.40.30.170">
    <property type="match status" value="1"/>
</dbReference>
<dbReference type="PANTHER" id="PTHR30469:SF13">
    <property type="entry name" value="HAE1 FAMILY EFFLUX PUMP MFP COMPONENT"/>
    <property type="match status" value="1"/>
</dbReference>
<sequence length="352" mass="37832">MKKWCLVILMMAVVALMLVTQLGAKPAQPESSKKAKTVPVVTAMVESHQLVPRLTLMSKLEAQRSIDVAAQIGGQIAVIQVKPNQNVAKGQPLLHIDDRVEAANVAEAKAYLKDEQRKLTEFTRLLASSAITQTEIDAQTAQVEMAEARLQAAQAQLAFHHIEAPFAGQVGLMNLSEGAQIVSGQSLLTLDDLSSMRLDLQVPERFLSQLNVGMPLAATAQAWPGEVFEGKVEAIDTRVDTGTLNLTVRLGLANPDLKLKPGMLLTSTLVFAPIEQAIVPIQALEYSGSKRYVYVVDATGIANRTEVVLGTRVESSVVIESGIALGQRIVVQGLVNMRDGLSVEEAKANATI</sequence>
<keyword evidence="8" id="KW-1185">Reference proteome</keyword>
<dbReference type="FunFam" id="2.40.30.170:FF:000010">
    <property type="entry name" value="Efflux RND transporter periplasmic adaptor subunit"/>
    <property type="match status" value="1"/>
</dbReference>
<evidence type="ECO:0000313" key="7">
    <source>
        <dbReference type="EMBL" id="TKB56682.1"/>
    </source>
</evidence>
<dbReference type="InterPro" id="IPR006143">
    <property type="entry name" value="RND_pump_MFP"/>
</dbReference>
<evidence type="ECO:0000256" key="3">
    <source>
        <dbReference type="SAM" id="SignalP"/>
    </source>
</evidence>
<protein>
    <submittedName>
        <fullName evidence="7">Efflux RND transporter periplasmic adaptor subunit</fullName>
    </submittedName>
</protein>
<feature type="domain" description="Multidrug resistance protein MdtA-like barrel-sandwich hybrid" evidence="4">
    <location>
        <begin position="64"/>
        <end position="186"/>
    </location>
</feature>
<evidence type="ECO:0000313" key="8">
    <source>
        <dbReference type="Proteomes" id="UP000305675"/>
    </source>
</evidence>
<comment type="similarity">
    <text evidence="1">Belongs to the membrane fusion protein (MFP) (TC 8.A.1) family.</text>
</comment>
<dbReference type="InterPro" id="IPR058625">
    <property type="entry name" value="MdtA-like_BSH"/>
</dbReference>
<dbReference type="InterPro" id="IPR058792">
    <property type="entry name" value="Beta-barrel_RND_2"/>
</dbReference>
<feature type="domain" description="YknX-like C-terminal permuted SH3-like" evidence="6">
    <location>
        <begin position="279"/>
        <end position="344"/>
    </location>
</feature>
<keyword evidence="2" id="KW-0175">Coiled coil</keyword>
<dbReference type="OrthoDB" id="9806939at2"/>
<evidence type="ECO:0000259" key="4">
    <source>
        <dbReference type="Pfam" id="PF25917"/>
    </source>
</evidence>